<dbReference type="Pfam" id="PF14435">
    <property type="entry name" value="SUKH-4"/>
    <property type="match status" value="1"/>
</dbReference>
<protein>
    <recommendedName>
        <fullName evidence="4">Carbohydrate kinase PfkB domain-containing protein</fullName>
    </recommendedName>
</protein>
<dbReference type="RefSeq" id="WP_168010934.1">
    <property type="nucleotide sequence ID" value="NZ_JAATEP010000012.1"/>
</dbReference>
<evidence type="ECO:0000256" key="1">
    <source>
        <dbReference type="SAM" id="MobiDB-lite"/>
    </source>
</evidence>
<evidence type="ECO:0000313" key="3">
    <source>
        <dbReference type="Proteomes" id="UP000696294"/>
    </source>
</evidence>
<name>A0ABX1B8X0_9ACTN</name>
<comment type="caution">
    <text evidence="2">The sequence shown here is derived from an EMBL/GenBank/DDBJ whole genome shotgun (WGS) entry which is preliminary data.</text>
</comment>
<feature type="region of interest" description="Disordered" evidence="1">
    <location>
        <begin position="1"/>
        <end position="20"/>
    </location>
</feature>
<dbReference type="Proteomes" id="UP000696294">
    <property type="component" value="Unassembled WGS sequence"/>
</dbReference>
<feature type="compositionally biased region" description="Polar residues" evidence="1">
    <location>
        <begin position="1"/>
        <end position="18"/>
    </location>
</feature>
<dbReference type="InterPro" id="IPR025851">
    <property type="entry name" value="SUKH-4"/>
</dbReference>
<sequence>MEESETLMTESGGTSSGPFQDRRIVYLDDDDIGASAAAYLVQEGVPPLLVGLSYVAADTLRVAQSPTRGELICFGKAGPSSTLCVARSNGEVIQIVEVDSGEYEEELVNSSLDQFARSVEAVNDRYPFYSLDCDIEVCEAVSEEIAERLRRIDPVALEDGRFWDTVVADMMMGDYATEMIGTHAKG</sequence>
<gene>
    <name evidence="2" type="ORF">HCN51_19450</name>
</gene>
<evidence type="ECO:0000313" key="2">
    <source>
        <dbReference type="EMBL" id="NJP91608.1"/>
    </source>
</evidence>
<proteinExistence type="predicted"/>
<reference evidence="2 3" key="1">
    <citation type="submission" date="2020-03" db="EMBL/GenBank/DDBJ databases">
        <title>WGS of actinomycetes isolated from Thailand.</title>
        <authorList>
            <person name="Thawai C."/>
        </authorList>
    </citation>
    <scope>NUCLEOTIDE SEQUENCE [LARGE SCALE GENOMIC DNA]</scope>
    <source>
        <strain evidence="2 3">FMUSA5-5</strain>
    </source>
</reference>
<dbReference type="EMBL" id="JAATEP010000012">
    <property type="protein sequence ID" value="NJP91608.1"/>
    <property type="molecule type" value="Genomic_DNA"/>
</dbReference>
<evidence type="ECO:0008006" key="4">
    <source>
        <dbReference type="Google" id="ProtNLM"/>
    </source>
</evidence>
<keyword evidence="3" id="KW-1185">Reference proteome</keyword>
<organism evidence="2 3">
    <name type="scientific">Nonomuraea composti</name>
    <dbReference type="NCBI Taxonomy" id="2720023"/>
    <lineage>
        <taxon>Bacteria</taxon>
        <taxon>Bacillati</taxon>
        <taxon>Actinomycetota</taxon>
        <taxon>Actinomycetes</taxon>
        <taxon>Streptosporangiales</taxon>
        <taxon>Streptosporangiaceae</taxon>
        <taxon>Nonomuraea</taxon>
    </lineage>
</organism>
<accession>A0ABX1B8X0</accession>